<dbReference type="GO" id="GO:0016787">
    <property type="term" value="F:hydrolase activity"/>
    <property type="evidence" value="ECO:0007669"/>
    <property type="project" value="UniProtKB-KW"/>
</dbReference>
<keyword evidence="9" id="KW-1185">Reference proteome</keyword>
<evidence type="ECO:0000259" key="7">
    <source>
        <dbReference type="Pfam" id="PF05840"/>
    </source>
</evidence>
<dbReference type="InterPro" id="IPR008766">
    <property type="entry name" value="Replication_gene_A-like"/>
</dbReference>
<keyword evidence="3" id="KW-0235">DNA replication</keyword>
<organism evidence="8 9">
    <name type="scientific">Campylobacter corcagiensis</name>
    <dbReference type="NCBI Taxonomy" id="1448857"/>
    <lineage>
        <taxon>Bacteria</taxon>
        <taxon>Pseudomonadati</taxon>
        <taxon>Campylobacterota</taxon>
        <taxon>Epsilonproteobacteria</taxon>
        <taxon>Campylobacterales</taxon>
        <taxon>Campylobacteraceae</taxon>
        <taxon>Campylobacter</taxon>
    </lineage>
</organism>
<dbReference type="AlphaFoldDB" id="A0A7M1LJ92"/>
<comment type="similarity">
    <text evidence="2">Belongs to the phage GPA family.</text>
</comment>
<proteinExistence type="inferred from homology"/>
<reference evidence="8 9" key="1">
    <citation type="submission" date="2020-10" db="EMBL/GenBank/DDBJ databases">
        <title>Campylobacter and Helicobacter PacBio genomes.</title>
        <authorList>
            <person name="Lane C."/>
        </authorList>
    </citation>
    <scope>NUCLEOTIDE SEQUENCE [LARGE SCALE GENOMIC DNA]</scope>
    <source>
        <strain evidence="8 9">2016D-0077</strain>
    </source>
</reference>
<evidence type="ECO:0000256" key="6">
    <source>
        <dbReference type="ARBA" id="ARBA00022801"/>
    </source>
</evidence>
<evidence type="ECO:0000313" key="8">
    <source>
        <dbReference type="EMBL" id="QOQ87585.1"/>
    </source>
</evidence>
<keyword evidence="6" id="KW-0378">Hydrolase</keyword>
<evidence type="ECO:0000256" key="3">
    <source>
        <dbReference type="ARBA" id="ARBA00022705"/>
    </source>
</evidence>
<dbReference type="EMBL" id="CP063078">
    <property type="protein sequence ID" value="QOQ87585.1"/>
    <property type="molecule type" value="Genomic_DNA"/>
</dbReference>
<keyword evidence="4" id="KW-0540">Nuclease</keyword>
<dbReference type="GO" id="GO:0004519">
    <property type="term" value="F:endonuclease activity"/>
    <property type="evidence" value="ECO:0007669"/>
    <property type="project" value="UniProtKB-KW"/>
</dbReference>
<dbReference type="OrthoDB" id="5334619at2"/>
<evidence type="ECO:0000256" key="5">
    <source>
        <dbReference type="ARBA" id="ARBA00022759"/>
    </source>
</evidence>
<name>A0A7M1LJ92_9BACT</name>
<dbReference type="Proteomes" id="UP000594749">
    <property type="component" value="Chromosome"/>
</dbReference>
<feature type="domain" description="Replication gene A protein-like" evidence="7">
    <location>
        <begin position="23"/>
        <end position="205"/>
    </location>
</feature>
<accession>A0A7M1LJ92</accession>
<dbReference type="RefSeq" id="WP_025803152.1">
    <property type="nucleotide sequence ID" value="NZ_CP053842.1"/>
</dbReference>
<comment type="function">
    <text evidence="1">Possible endonuclease which induces a single-strand cut and initiates DNA replication.</text>
</comment>
<evidence type="ECO:0000256" key="1">
    <source>
        <dbReference type="ARBA" id="ARBA00003293"/>
    </source>
</evidence>
<dbReference type="GO" id="GO:0006260">
    <property type="term" value="P:DNA replication"/>
    <property type="evidence" value="ECO:0007669"/>
    <property type="project" value="UniProtKB-KW"/>
</dbReference>
<sequence length="463" mass="54866">MNAYKKEGKIYLFNSKYKNFNFPYTITSEIKKIVDQRLEESINYLKNSFIEIDGIKEVSLFDVSMGANIQPKKYHAELYNRIKTMRDIASKKGFDTPVFMTLTPPSYLKPLKQIKLKSKNTYKLVDNPKFCGSANFIKESRDYLSDVWRKFLQQQIFKDIKKEFNERMIYLRTYEPFLDGSTHAHIVLFIPSKFKERFLKIAKKYFKTKTDIKTEFNGDIGGVVAYLLKYVLKTFKNGISGELSDITYWYIYYEIRRFSTSRTVIPMYLYRKIKGREFFQDLEEMTNLYNDGYISCDLIADPFKMSNCEKMLWNDYKIDAIVVSVNGFYETIHYVAYKRNENVKVVFPDKKVGINGEQAKVKSLVPIIKSSIKTDEEVKSNFLVSWTQKTYSEMSDLELFEYYTQVYHGDKSVVQLAILENYLLYRGFGRLVGIDERHKITDENMENLKEYFQQEKMIMELDF</sequence>
<protein>
    <submittedName>
        <fullName evidence="8">Replication endonuclease</fullName>
    </submittedName>
</protein>
<evidence type="ECO:0000256" key="2">
    <source>
        <dbReference type="ARBA" id="ARBA00009260"/>
    </source>
</evidence>
<evidence type="ECO:0000256" key="4">
    <source>
        <dbReference type="ARBA" id="ARBA00022722"/>
    </source>
</evidence>
<gene>
    <name evidence="8" type="ORF">IMC76_01885</name>
</gene>
<evidence type="ECO:0000313" key="9">
    <source>
        <dbReference type="Proteomes" id="UP000594749"/>
    </source>
</evidence>
<keyword evidence="5 8" id="KW-0255">Endonuclease</keyword>
<dbReference type="Pfam" id="PF05840">
    <property type="entry name" value="Phage_GPA"/>
    <property type="match status" value="1"/>
</dbReference>